<dbReference type="Proteomes" id="UP000033047">
    <property type="component" value="Unassembled WGS sequence"/>
</dbReference>
<dbReference type="EMBL" id="AQHV01000025">
    <property type="protein sequence ID" value="KKB47690.1"/>
    <property type="molecule type" value="Genomic_DNA"/>
</dbReference>
<evidence type="ECO:0000313" key="2">
    <source>
        <dbReference type="Proteomes" id="UP000033047"/>
    </source>
</evidence>
<dbReference type="AlphaFoldDB" id="A0A0F5IQU0"/>
<evidence type="ECO:0000313" key="1">
    <source>
        <dbReference type="EMBL" id="KKB47690.1"/>
    </source>
</evidence>
<dbReference type="STRING" id="927665.HMPREF1535_04547"/>
<dbReference type="HOGENOM" id="CLU_3028119_0_0_10"/>
<sequence length="55" mass="6245">MEIIKKHSMTPMEMLNYDKNKIPKSQKETVTMGLGACEIRCLRVKVSPGSYLSKT</sequence>
<reference evidence="1 2" key="1">
    <citation type="submission" date="2013-04" db="EMBL/GenBank/DDBJ databases">
        <title>The Genome Sequence of Parabacteroides goldsteinii DSM 19448.</title>
        <authorList>
            <consortium name="The Broad Institute Genomics Platform"/>
            <person name="Earl A."/>
            <person name="Ward D."/>
            <person name="Feldgarden M."/>
            <person name="Gevers D."/>
            <person name="Martens E."/>
            <person name="Sakamoto M."/>
            <person name="Benno Y."/>
            <person name="Song Y."/>
            <person name="Liu C."/>
            <person name="Lee J."/>
            <person name="Bolanos M."/>
            <person name="Vaisanen M.L."/>
            <person name="Finegold S.M."/>
            <person name="Walker B."/>
            <person name="Young S."/>
            <person name="Zeng Q."/>
            <person name="Gargeya S."/>
            <person name="Fitzgerald M."/>
            <person name="Haas B."/>
            <person name="Abouelleil A."/>
            <person name="Allen A.W."/>
            <person name="Alvarado L."/>
            <person name="Arachchi H.M."/>
            <person name="Berlin A.M."/>
            <person name="Chapman S.B."/>
            <person name="Gainer-Dewar J."/>
            <person name="Goldberg J."/>
            <person name="Griggs A."/>
            <person name="Gujja S."/>
            <person name="Hansen M."/>
            <person name="Howarth C."/>
            <person name="Imamovic A."/>
            <person name="Ireland A."/>
            <person name="Larimer J."/>
            <person name="McCowan C."/>
            <person name="Murphy C."/>
            <person name="Pearson M."/>
            <person name="Poon T.W."/>
            <person name="Priest M."/>
            <person name="Roberts A."/>
            <person name="Saif S."/>
            <person name="Shea T."/>
            <person name="Sisk P."/>
            <person name="Sykes S."/>
            <person name="Wortman J."/>
            <person name="Nusbaum C."/>
            <person name="Birren B."/>
        </authorList>
    </citation>
    <scope>NUCLEOTIDE SEQUENCE [LARGE SCALE GENOMIC DNA]</scope>
    <source>
        <strain evidence="1 2">DSM 19448</strain>
    </source>
</reference>
<dbReference type="PATRIC" id="fig|927665.4.peg.4666"/>
<name>A0A0F5IQU0_9BACT</name>
<proteinExistence type="predicted"/>
<gene>
    <name evidence="1" type="ORF">HMPREF1535_04547</name>
</gene>
<comment type="caution">
    <text evidence="1">The sequence shown here is derived from an EMBL/GenBank/DDBJ whole genome shotgun (WGS) entry which is preliminary data.</text>
</comment>
<protein>
    <submittedName>
        <fullName evidence="1">Uncharacterized protein</fullName>
    </submittedName>
</protein>
<dbReference type="RefSeq" id="WP_154670882.1">
    <property type="nucleotide sequence ID" value="NZ_KQ033913.1"/>
</dbReference>
<accession>A0A0F5IQU0</accession>
<organism evidence="1 2">
    <name type="scientific">Parabacteroides goldsteinii DSM 19448 = WAL 12034</name>
    <dbReference type="NCBI Taxonomy" id="927665"/>
    <lineage>
        <taxon>Bacteria</taxon>
        <taxon>Pseudomonadati</taxon>
        <taxon>Bacteroidota</taxon>
        <taxon>Bacteroidia</taxon>
        <taxon>Bacteroidales</taxon>
        <taxon>Tannerellaceae</taxon>
        <taxon>Parabacteroides</taxon>
    </lineage>
</organism>